<keyword evidence="5" id="KW-0723">Serine/threonine-protein kinase</keyword>
<evidence type="ECO:0000256" key="8">
    <source>
        <dbReference type="ARBA" id="ARBA00022777"/>
    </source>
</evidence>
<keyword evidence="7 12" id="KW-0547">Nucleotide-binding</keyword>
<accession>A0A5C6ACW9</accession>
<dbReference type="InterPro" id="IPR000719">
    <property type="entry name" value="Prot_kinase_dom"/>
</dbReference>
<feature type="region of interest" description="Disordered" evidence="13">
    <location>
        <begin position="76"/>
        <end position="114"/>
    </location>
</feature>
<organism evidence="16 17">
    <name type="scientific">Botrimarina colliarenosi</name>
    <dbReference type="NCBI Taxonomy" id="2528001"/>
    <lineage>
        <taxon>Bacteria</taxon>
        <taxon>Pseudomonadati</taxon>
        <taxon>Planctomycetota</taxon>
        <taxon>Planctomycetia</taxon>
        <taxon>Pirellulales</taxon>
        <taxon>Lacipirellulaceae</taxon>
        <taxon>Botrimarina</taxon>
    </lineage>
</organism>
<keyword evidence="6 16" id="KW-0808">Transferase</keyword>
<name>A0A5C6ACW9_9BACT</name>
<evidence type="ECO:0000256" key="7">
    <source>
        <dbReference type="ARBA" id="ARBA00022741"/>
    </source>
</evidence>
<feature type="domain" description="Protein kinase" evidence="15">
    <location>
        <begin position="120"/>
        <end position="426"/>
    </location>
</feature>
<dbReference type="AlphaFoldDB" id="A0A5C6ACW9"/>
<dbReference type="PROSITE" id="PS00107">
    <property type="entry name" value="PROTEIN_KINASE_ATP"/>
    <property type="match status" value="1"/>
</dbReference>
<dbReference type="InterPro" id="IPR011990">
    <property type="entry name" value="TPR-like_helical_dom_sf"/>
</dbReference>
<feature type="repeat" description="TPR" evidence="11">
    <location>
        <begin position="841"/>
        <end position="874"/>
    </location>
</feature>
<feature type="compositionally biased region" description="Basic and acidic residues" evidence="13">
    <location>
        <begin position="78"/>
        <end position="91"/>
    </location>
</feature>
<dbReference type="EMBL" id="SJPR01000003">
    <property type="protein sequence ID" value="TWT97015.1"/>
    <property type="molecule type" value="Genomic_DNA"/>
</dbReference>
<dbReference type="FunFam" id="1.10.510.10:FF:000021">
    <property type="entry name" value="Serine/threonine protein kinase"/>
    <property type="match status" value="1"/>
</dbReference>
<dbReference type="CDD" id="cd14014">
    <property type="entry name" value="STKc_PknB_like"/>
    <property type="match status" value="1"/>
</dbReference>
<dbReference type="Gene3D" id="3.30.200.20">
    <property type="entry name" value="Phosphorylase Kinase, domain 1"/>
    <property type="match status" value="1"/>
</dbReference>
<dbReference type="SUPFAM" id="SSF48452">
    <property type="entry name" value="TPR-like"/>
    <property type="match status" value="2"/>
</dbReference>
<evidence type="ECO:0000256" key="11">
    <source>
        <dbReference type="PROSITE-ProRule" id="PRU00339"/>
    </source>
</evidence>
<gene>
    <name evidence="16" type="primary">prkC_8</name>
    <name evidence="16" type="ORF">Pla108_27920</name>
</gene>
<evidence type="ECO:0000256" key="14">
    <source>
        <dbReference type="SAM" id="Phobius"/>
    </source>
</evidence>
<dbReference type="InterPro" id="IPR011009">
    <property type="entry name" value="Kinase-like_dom_sf"/>
</dbReference>
<keyword evidence="10" id="KW-0206">Cytoskeleton</keyword>
<keyword evidence="11" id="KW-0802">TPR repeat</keyword>
<sequence length="933" mass="100996">MNFNRITCEDATRSFVASTAEPTESDERLIAVLDEYAAALQRGDAESPTDFATRHHDCGEQLVDYLEGVRTIHAAVESARDSDPSRNERRRLGTAPGGSQPSKSEILPGAEAPPRSVGDYRIVREIGRGGMGIVYEAQEQSLRRRVALKVLPFAAVLDQRQIARFRNEAQAAAGLHHTNIVPVFAIGQDRGVHYYAMQFIEGQTLAQAITELRREAGAAASPDATTAAEAYSLPASLTPLPTSASDPQPTLGDNHVAPSFFRGAAIMTADAADALQHAHDLGVVHRDVKPSNLLIDERGKVWVADFGLARMQTDLGVTATGDVVGTLRYMSPEQARGRADQVDGRTDVYALGATLYELLTLRHAFPGDDRVRLLDSLQNHDPTPPRRLNPAIPADLENIVLRAMEKDTTARYASAGELRDDLRRFLDGRPTIARPPSLADRVGKFVRRRRKTVAIAAAALGVVAVVSLASALLVNEARGRLAAALVESETHRARAERLLNQARGVLDRFGGELSDQLAATPGAEAIRGQALEDTLAYYRYFLAESEGDPRLAVSAAETRIRAAAVAERLGESEEALRLYDDAAESLETLLAIDPTSAVATAWLARCVDNRGLLLSQKGEDERATTDLRRAVELRRGLLAEKARDPARMADLAAALSDAASAVNDDPAAARRQLEEAIVLLGRARRAEADNPGHARRLAVAHNALSSLLRRVDSERAAQESDQAVEQLLSLTDQQPDVEAYRADLAMAYSNRGALAADRGQWAGAAEAYRAAAAELADLAERSPLAPRHRSELAVALASEGAAEARAGRADLSDAAFDRAQRTLEGLVVSYPSSDRYERSLAALWNNRGVVLRDSGRLDEASDAFARSVAIEEERIRRAGADQPTLLAMHYANHAQLLGLLGKIEEAAAIETKRQALEKKQERTQDASLNQEEH</sequence>
<comment type="subcellular location">
    <subcellularLocation>
        <location evidence="1">Cytoplasm</location>
        <location evidence="1">Cytoskeleton</location>
        <location evidence="1">Microtubule organizing center</location>
        <location evidence="1">Centrosome</location>
    </subcellularLocation>
    <subcellularLocation>
        <location evidence="2">Cytoplasm</location>
        <location evidence="2">Cytoskeleton</location>
        <location evidence="2">Spindle pole</location>
    </subcellularLocation>
</comment>
<dbReference type="GO" id="GO:0000922">
    <property type="term" value="C:spindle pole"/>
    <property type="evidence" value="ECO:0007669"/>
    <property type="project" value="UniProtKB-SubCell"/>
</dbReference>
<dbReference type="PROSITE" id="PS50011">
    <property type="entry name" value="PROTEIN_KINASE_DOM"/>
    <property type="match status" value="1"/>
</dbReference>
<dbReference type="EC" id="2.7.11.1" evidence="4"/>
<evidence type="ECO:0000256" key="5">
    <source>
        <dbReference type="ARBA" id="ARBA00022527"/>
    </source>
</evidence>
<dbReference type="SMART" id="SM00220">
    <property type="entry name" value="S_TKc"/>
    <property type="match status" value="1"/>
</dbReference>
<reference evidence="16 17" key="1">
    <citation type="submission" date="2019-02" db="EMBL/GenBank/DDBJ databases">
        <title>Deep-cultivation of Planctomycetes and their phenomic and genomic characterization uncovers novel biology.</title>
        <authorList>
            <person name="Wiegand S."/>
            <person name="Jogler M."/>
            <person name="Boedeker C."/>
            <person name="Pinto D."/>
            <person name="Vollmers J."/>
            <person name="Rivas-Marin E."/>
            <person name="Kohn T."/>
            <person name="Peeters S.H."/>
            <person name="Heuer A."/>
            <person name="Rast P."/>
            <person name="Oberbeckmann S."/>
            <person name="Bunk B."/>
            <person name="Jeske O."/>
            <person name="Meyerdierks A."/>
            <person name="Storesund J.E."/>
            <person name="Kallscheuer N."/>
            <person name="Luecker S."/>
            <person name="Lage O.M."/>
            <person name="Pohl T."/>
            <person name="Merkel B.J."/>
            <person name="Hornburger P."/>
            <person name="Mueller R.-W."/>
            <person name="Bruemmer F."/>
            <person name="Labrenz M."/>
            <person name="Spormann A.M."/>
            <person name="Op Den Camp H."/>
            <person name="Overmann J."/>
            <person name="Amann R."/>
            <person name="Jetten M.S.M."/>
            <person name="Mascher T."/>
            <person name="Medema M.H."/>
            <person name="Devos D.P."/>
            <person name="Kaster A.-K."/>
            <person name="Ovreas L."/>
            <person name="Rohde M."/>
            <person name="Galperin M.Y."/>
            <person name="Jogler C."/>
        </authorList>
    </citation>
    <scope>NUCLEOTIDE SEQUENCE [LARGE SCALE GENOMIC DNA]</scope>
    <source>
        <strain evidence="16 17">Pla108</strain>
    </source>
</reference>
<proteinExistence type="inferred from homology"/>
<evidence type="ECO:0000256" key="2">
    <source>
        <dbReference type="ARBA" id="ARBA00004647"/>
    </source>
</evidence>
<dbReference type="SMART" id="SM00028">
    <property type="entry name" value="TPR"/>
    <property type="match status" value="4"/>
</dbReference>
<dbReference type="Gene3D" id="1.10.510.10">
    <property type="entry name" value="Transferase(Phosphotransferase) domain 1"/>
    <property type="match status" value="1"/>
</dbReference>
<dbReference type="OrthoDB" id="6111975at2"/>
<evidence type="ECO:0000256" key="9">
    <source>
        <dbReference type="ARBA" id="ARBA00022840"/>
    </source>
</evidence>
<dbReference type="Proteomes" id="UP000317421">
    <property type="component" value="Unassembled WGS sequence"/>
</dbReference>
<dbReference type="InterPro" id="IPR001245">
    <property type="entry name" value="Ser-Thr/Tyr_kinase_cat_dom"/>
</dbReference>
<evidence type="ECO:0000256" key="4">
    <source>
        <dbReference type="ARBA" id="ARBA00012513"/>
    </source>
</evidence>
<keyword evidence="10" id="KW-0963">Cytoplasm</keyword>
<evidence type="ECO:0000259" key="15">
    <source>
        <dbReference type="PROSITE" id="PS50011"/>
    </source>
</evidence>
<keyword evidence="17" id="KW-1185">Reference proteome</keyword>
<dbReference type="InterPro" id="IPR017441">
    <property type="entry name" value="Protein_kinase_ATP_BS"/>
</dbReference>
<dbReference type="InterPro" id="IPR008271">
    <property type="entry name" value="Ser/Thr_kinase_AS"/>
</dbReference>
<dbReference type="InterPro" id="IPR019734">
    <property type="entry name" value="TPR_rpt"/>
</dbReference>
<keyword evidence="14" id="KW-1133">Transmembrane helix</keyword>
<evidence type="ECO:0000313" key="16">
    <source>
        <dbReference type="EMBL" id="TWT97015.1"/>
    </source>
</evidence>
<evidence type="ECO:0000256" key="3">
    <source>
        <dbReference type="ARBA" id="ARBA00010886"/>
    </source>
</evidence>
<evidence type="ECO:0000313" key="17">
    <source>
        <dbReference type="Proteomes" id="UP000317421"/>
    </source>
</evidence>
<evidence type="ECO:0000256" key="1">
    <source>
        <dbReference type="ARBA" id="ARBA00004300"/>
    </source>
</evidence>
<protein>
    <recommendedName>
        <fullName evidence="4">non-specific serine/threonine protein kinase</fullName>
        <ecNumber evidence="4">2.7.11.1</ecNumber>
    </recommendedName>
</protein>
<feature type="binding site" evidence="12">
    <location>
        <position position="149"/>
    </location>
    <ligand>
        <name>ATP</name>
        <dbReference type="ChEBI" id="CHEBI:30616"/>
    </ligand>
</feature>
<dbReference type="Gene3D" id="1.25.40.10">
    <property type="entry name" value="Tetratricopeptide repeat domain"/>
    <property type="match status" value="2"/>
</dbReference>
<feature type="transmembrane region" description="Helical" evidence="14">
    <location>
        <begin position="453"/>
        <end position="474"/>
    </location>
</feature>
<dbReference type="RefSeq" id="WP_146445510.1">
    <property type="nucleotide sequence ID" value="NZ_SJPR01000003.1"/>
</dbReference>
<evidence type="ECO:0000256" key="6">
    <source>
        <dbReference type="ARBA" id="ARBA00022679"/>
    </source>
</evidence>
<dbReference type="PANTHER" id="PTHR43289:SF34">
    <property type="entry name" value="SERINE_THREONINE-PROTEIN KINASE YBDM-RELATED"/>
    <property type="match status" value="1"/>
</dbReference>
<dbReference type="Pfam" id="PF07714">
    <property type="entry name" value="PK_Tyr_Ser-Thr"/>
    <property type="match status" value="1"/>
</dbReference>
<feature type="region of interest" description="Disordered" evidence="13">
    <location>
        <begin position="914"/>
        <end position="933"/>
    </location>
</feature>
<keyword evidence="14" id="KW-0472">Membrane</keyword>
<dbReference type="SUPFAM" id="SSF56112">
    <property type="entry name" value="Protein kinase-like (PK-like)"/>
    <property type="match status" value="1"/>
</dbReference>
<keyword evidence="9 12" id="KW-0067">ATP-binding</keyword>
<comment type="caution">
    <text evidence="16">The sequence shown here is derived from an EMBL/GenBank/DDBJ whole genome shotgun (WGS) entry which is preliminary data.</text>
</comment>
<dbReference type="GO" id="GO:0004674">
    <property type="term" value="F:protein serine/threonine kinase activity"/>
    <property type="evidence" value="ECO:0007669"/>
    <property type="project" value="UniProtKB-KW"/>
</dbReference>
<evidence type="ECO:0000256" key="13">
    <source>
        <dbReference type="SAM" id="MobiDB-lite"/>
    </source>
</evidence>
<dbReference type="PANTHER" id="PTHR43289">
    <property type="entry name" value="MITOGEN-ACTIVATED PROTEIN KINASE KINASE KINASE 20-RELATED"/>
    <property type="match status" value="1"/>
</dbReference>
<keyword evidence="14" id="KW-0812">Transmembrane</keyword>
<evidence type="ECO:0000256" key="10">
    <source>
        <dbReference type="ARBA" id="ARBA00023212"/>
    </source>
</evidence>
<dbReference type="PROSITE" id="PS00108">
    <property type="entry name" value="PROTEIN_KINASE_ST"/>
    <property type="match status" value="1"/>
</dbReference>
<evidence type="ECO:0000256" key="12">
    <source>
        <dbReference type="PROSITE-ProRule" id="PRU10141"/>
    </source>
</evidence>
<dbReference type="GO" id="GO:0005813">
    <property type="term" value="C:centrosome"/>
    <property type="evidence" value="ECO:0007669"/>
    <property type="project" value="UniProtKB-SubCell"/>
</dbReference>
<comment type="similarity">
    <text evidence="3">Belongs to the protein kinase superfamily. NEK Ser/Thr protein kinase family. NIMA subfamily.</text>
</comment>
<dbReference type="GO" id="GO:0005524">
    <property type="term" value="F:ATP binding"/>
    <property type="evidence" value="ECO:0007669"/>
    <property type="project" value="UniProtKB-UniRule"/>
</dbReference>
<keyword evidence="8 16" id="KW-0418">Kinase</keyword>
<dbReference type="PROSITE" id="PS50005">
    <property type="entry name" value="TPR"/>
    <property type="match status" value="1"/>
</dbReference>